<feature type="domain" description="Zinc finger C2H2 LYAR-type" evidence="9">
    <location>
        <begin position="32"/>
        <end position="59"/>
    </location>
</feature>
<protein>
    <submittedName>
        <fullName evidence="11">Cell growth-regulating nucleolar protein</fullName>
    </submittedName>
</protein>
<dbReference type="GO" id="GO:0008270">
    <property type="term" value="F:zinc ion binding"/>
    <property type="evidence" value="ECO:0007669"/>
    <property type="project" value="UniProtKB-KW"/>
</dbReference>
<evidence type="ECO:0000256" key="3">
    <source>
        <dbReference type="ARBA" id="ARBA00022737"/>
    </source>
</evidence>
<proteinExistence type="predicted"/>
<dbReference type="InterPro" id="IPR036236">
    <property type="entry name" value="Znf_C2H2_sf"/>
</dbReference>
<dbReference type="STRING" id="6573.A0A210QLB0"/>
<evidence type="ECO:0000256" key="8">
    <source>
        <dbReference type="SAM" id="MobiDB-lite"/>
    </source>
</evidence>
<evidence type="ECO:0000256" key="4">
    <source>
        <dbReference type="ARBA" id="ARBA00022771"/>
    </source>
</evidence>
<dbReference type="OrthoDB" id="21474at2759"/>
<dbReference type="AlphaFoldDB" id="A0A210QLB0"/>
<evidence type="ECO:0000256" key="2">
    <source>
        <dbReference type="ARBA" id="ARBA00022723"/>
    </source>
</evidence>
<feature type="compositionally biased region" description="Polar residues" evidence="8">
    <location>
        <begin position="156"/>
        <end position="168"/>
    </location>
</feature>
<keyword evidence="5" id="KW-0862">Zinc</keyword>
<keyword evidence="4 7" id="KW-0863">Zinc-finger</keyword>
<feature type="region of interest" description="Disordered" evidence="8">
    <location>
        <begin position="147"/>
        <end position="285"/>
    </location>
</feature>
<keyword evidence="6" id="KW-0539">Nucleus</keyword>
<dbReference type="InterPro" id="IPR058719">
    <property type="entry name" value="WHD_LYAR"/>
</dbReference>
<dbReference type="GO" id="GO:0005730">
    <property type="term" value="C:nucleolus"/>
    <property type="evidence" value="ECO:0007669"/>
    <property type="project" value="TreeGrafter"/>
</dbReference>
<accession>A0A210QLB0</accession>
<dbReference type="FunFam" id="3.30.1490.490:FF:000001">
    <property type="entry name" value="cell growth-regulating nucleolar protein-like"/>
    <property type="match status" value="1"/>
</dbReference>
<evidence type="ECO:0000256" key="1">
    <source>
        <dbReference type="ARBA" id="ARBA00004123"/>
    </source>
</evidence>
<reference evidence="11 12" key="1">
    <citation type="journal article" date="2017" name="Nat. Ecol. Evol.">
        <title>Scallop genome provides insights into evolution of bilaterian karyotype and development.</title>
        <authorList>
            <person name="Wang S."/>
            <person name="Zhang J."/>
            <person name="Jiao W."/>
            <person name="Li J."/>
            <person name="Xun X."/>
            <person name="Sun Y."/>
            <person name="Guo X."/>
            <person name="Huan P."/>
            <person name="Dong B."/>
            <person name="Zhang L."/>
            <person name="Hu X."/>
            <person name="Sun X."/>
            <person name="Wang J."/>
            <person name="Zhao C."/>
            <person name="Wang Y."/>
            <person name="Wang D."/>
            <person name="Huang X."/>
            <person name="Wang R."/>
            <person name="Lv J."/>
            <person name="Li Y."/>
            <person name="Zhang Z."/>
            <person name="Liu B."/>
            <person name="Lu W."/>
            <person name="Hui Y."/>
            <person name="Liang J."/>
            <person name="Zhou Z."/>
            <person name="Hou R."/>
            <person name="Li X."/>
            <person name="Liu Y."/>
            <person name="Li H."/>
            <person name="Ning X."/>
            <person name="Lin Y."/>
            <person name="Zhao L."/>
            <person name="Xing Q."/>
            <person name="Dou J."/>
            <person name="Li Y."/>
            <person name="Mao J."/>
            <person name="Guo H."/>
            <person name="Dou H."/>
            <person name="Li T."/>
            <person name="Mu C."/>
            <person name="Jiang W."/>
            <person name="Fu Q."/>
            <person name="Fu X."/>
            <person name="Miao Y."/>
            <person name="Liu J."/>
            <person name="Yu Q."/>
            <person name="Li R."/>
            <person name="Liao H."/>
            <person name="Li X."/>
            <person name="Kong Y."/>
            <person name="Jiang Z."/>
            <person name="Chourrout D."/>
            <person name="Li R."/>
            <person name="Bao Z."/>
        </authorList>
    </citation>
    <scope>NUCLEOTIDE SEQUENCE [LARGE SCALE GENOMIC DNA]</scope>
    <source>
        <strain evidence="11 12">PY_sf001</strain>
    </source>
</reference>
<evidence type="ECO:0000259" key="9">
    <source>
        <dbReference type="Pfam" id="PF08790"/>
    </source>
</evidence>
<dbReference type="Gene3D" id="3.30.1490.490">
    <property type="match status" value="1"/>
</dbReference>
<dbReference type="PROSITE" id="PS51804">
    <property type="entry name" value="ZF_C2HC_LYAR"/>
    <property type="match status" value="2"/>
</dbReference>
<comment type="subcellular location">
    <subcellularLocation>
        <location evidence="1">Nucleus</location>
    </subcellularLocation>
</comment>
<evidence type="ECO:0000256" key="7">
    <source>
        <dbReference type="PROSITE-ProRule" id="PRU01145"/>
    </source>
</evidence>
<keyword evidence="3" id="KW-0677">Repeat</keyword>
<keyword evidence="2" id="KW-0479">Metal-binding</keyword>
<dbReference type="EMBL" id="NEDP02003088">
    <property type="protein sequence ID" value="OWF49528.1"/>
    <property type="molecule type" value="Genomic_DNA"/>
</dbReference>
<evidence type="ECO:0000256" key="6">
    <source>
        <dbReference type="ARBA" id="ARBA00023242"/>
    </source>
</evidence>
<evidence type="ECO:0000259" key="10">
    <source>
        <dbReference type="Pfam" id="PF25879"/>
    </source>
</evidence>
<name>A0A210QLB0_MIZYE</name>
<dbReference type="GO" id="GO:0006364">
    <property type="term" value="P:rRNA processing"/>
    <property type="evidence" value="ECO:0007669"/>
    <property type="project" value="TreeGrafter"/>
</dbReference>
<dbReference type="Pfam" id="PF08790">
    <property type="entry name" value="zf-LYAR"/>
    <property type="match status" value="1"/>
</dbReference>
<dbReference type="InterPro" id="IPR014898">
    <property type="entry name" value="Znf_C2H2_LYAR"/>
</dbReference>
<keyword evidence="12" id="KW-1185">Reference proteome</keyword>
<dbReference type="Pfam" id="PF25879">
    <property type="entry name" value="WHD_LYAR"/>
    <property type="match status" value="1"/>
</dbReference>
<comment type="caution">
    <text evidence="11">The sequence shown here is derived from an EMBL/GenBank/DDBJ whole genome shotgun (WGS) entry which is preliminary data.</text>
</comment>
<feature type="domain" description="Cell growth-regulating nucleolar protein-like winged helix" evidence="10">
    <location>
        <begin position="285"/>
        <end position="354"/>
    </location>
</feature>
<evidence type="ECO:0000313" key="11">
    <source>
        <dbReference type="EMBL" id="OWF49528.1"/>
    </source>
</evidence>
<evidence type="ECO:0000313" key="12">
    <source>
        <dbReference type="Proteomes" id="UP000242188"/>
    </source>
</evidence>
<evidence type="ECO:0000256" key="5">
    <source>
        <dbReference type="ARBA" id="ARBA00022833"/>
    </source>
</evidence>
<dbReference type="GO" id="GO:0000122">
    <property type="term" value="P:negative regulation of transcription by RNA polymerase II"/>
    <property type="evidence" value="ECO:0007669"/>
    <property type="project" value="TreeGrafter"/>
</dbReference>
<gene>
    <name evidence="11" type="ORF">KP79_PYT17488</name>
</gene>
<dbReference type="PANTHER" id="PTHR13100">
    <property type="entry name" value="CELL GROWTH-REGULATING NUCLEOLAR PROTEIN LYAR"/>
    <property type="match status" value="1"/>
</dbReference>
<organism evidence="11 12">
    <name type="scientific">Mizuhopecten yessoensis</name>
    <name type="common">Japanese scallop</name>
    <name type="synonym">Patinopecten yessoensis</name>
    <dbReference type="NCBI Taxonomy" id="6573"/>
    <lineage>
        <taxon>Eukaryota</taxon>
        <taxon>Metazoa</taxon>
        <taxon>Spiralia</taxon>
        <taxon>Lophotrochozoa</taxon>
        <taxon>Mollusca</taxon>
        <taxon>Bivalvia</taxon>
        <taxon>Autobranchia</taxon>
        <taxon>Pteriomorphia</taxon>
        <taxon>Pectinida</taxon>
        <taxon>Pectinoidea</taxon>
        <taxon>Pectinidae</taxon>
        <taxon>Mizuhopecten</taxon>
    </lineage>
</organism>
<feature type="compositionally biased region" description="Basic residues" evidence="8">
    <location>
        <begin position="222"/>
        <end position="231"/>
    </location>
</feature>
<dbReference type="GO" id="GO:0003677">
    <property type="term" value="F:DNA binding"/>
    <property type="evidence" value="ECO:0007669"/>
    <property type="project" value="InterPro"/>
</dbReference>
<dbReference type="PANTHER" id="PTHR13100:SF10">
    <property type="entry name" value="CELL GROWTH-REGULATING NUCLEOLAR PROTEIN"/>
    <property type="match status" value="1"/>
</dbReference>
<dbReference type="Proteomes" id="UP000242188">
    <property type="component" value="Unassembled WGS sequence"/>
</dbReference>
<feature type="compositionally biased region" description="Basic and acidic residues" evidence="8">
    <location>
        <begin position="169"/>
        <end position="199"/>
    </location>
</feature>
<dbReference type="SUPFAM" id="SSF57667">
    <property type="entry name" value="beta-beta-alpha zinc fingers"/>
    <property type="match status" value="2"/>
</dbReference>
<feature type="compositionally biased region" description="Acidic residues" evidence="8">
    <location>
        <begin position="234"/>
        <end position="244"/>
    </location>
</feature>
<dbReference type="InterPro" id="IPR039999">
    <property type="entry name" value="LYAR"/>
</dbReference>
<feature type="compositionally biased region" description="Basic and acidic residues" evidence="8">
    <location>
        <begin position="209"/>
        <end position="221"/>
    </location>
</feature>
<sequence>MVVFTCNACGDSLKKNQVESHYLGKCRRCEVVSCVDCGKDFWGNDYQSHIKCISEEEKYSGKNYKPKANANKGDAKQELWLQQVQDAIDKCSANAQLKGLLERMKDYPNIPRKRAKFENFVGNSLNTRNNYLINQAWDLLMENTAKNKPPEKKSVENGQANGMSQSATEKSDENSKPTTEEEQCEERKLSKREKKEERSKKHNKKEKKDRHEQSENVDCEKSKKKKSKKRKREEEEEEECNEEEQPTKIKKKKRSKKENADESISANPNIEEEEDTEESPAKRGTKFDWVEVITSLLQSKGEITLKKLRKKVLAEYLSQGGRAMTEEKLGATFTKKVTKNPTFVVHKERVKLRDRK</sequence>